<dbReference type="EMBL" id="UINC01117990">
    <property type="protein sequence ID" value="SVC90808.1"/>
    <property type="molecule type" value="Genomic_DNA"/>
</dbReference>
<dbReference type="InterPro" id="IPR045750">
    <property type="entry name" value="DUF6178"/>
</dbReference>
<name>A0A382R152_9ZZZZ</name>
<dbReference type="AlphaFoldDB" id="A0A382R152"/>
<gene>
    <name evidence="1" type="ORF">METZ01_LOCUS343662</name>
</gene>
<accession>A0A382R152</accession>
<evidence type="ECO:0000313" key="1">
    <source>
        <dbReference type="EMBL" id="SVC90808.1"/>
    </source>
</evidence>
<feature type="non-terminal residue" evidence="1">
    <location>
        <position position="326"/>
    </location>
</feature>
<protein>
    <submittedName>
        <fullName evidence="1">Uncharacterized protein</fullName>
    </submittedName>
</protein>
<feature type="non-terminal residue" evidence="1">
    <location>
        <position position="1"/>
    </location>
</feature>
<reference evidence="1" key="1">
    <citation type="submission" date="2018-05" db="EMBL/GenBank/DDBJ databases">
        <authorList>
            <person name="Lanie J.A."/>
            <person name="Ng W.-L."/>
            <person name="Kazmierczak K.M."/>
            <person name="Andrzejewski T.M."/>
            <person name="Davidsen T.M."/>
            <person name="Wayne K.J."/>
            <person name="Tettelin H."/>
            <person name="Glass J.I."/>
            <person name="Rusch D."/>
            <person name="Podicherti R."/>
            <person name="Tsui H.-C.T."/>
            <person name="Winkler M.E."/>
        </authorList>
    </citation>
    <scope>NUCLEOTIDE SEQUENCE</scope>
</reference>
<sequence>ERAMEWLEFLGRCDDSSILEWLQSEDFDQKVALFQSLVKVYKDDEMTNSYEGVEGMTHLSLDGVYDIYFKIKEHGALKRLLILLCSEDPKLYNSILEAVIWYPVTQTVEKAYRWRLIRTAERGIPDFEESMQIYSRPSPEALKLPVPELEDFTYQGEFKIAPTYPLALMESVPFLKDVILRLGSSARLNTVCWEFIYLANKVMVADQVNPSDLEMRKESLQKMLGYINIGLEIGSCGDLERGAKLLSHTHALPFFQTGYYKLMDLKWKAENFLKENGSFLEWILTDYHKDLLAAFLDRFPRVAQVGDKKSFSWRHFESIQDVRNAE</sequence>
<dbReference type="Pfam" id="PF19676">
    <property type="entry name" value="DUF6178"/>
    <property type="match status" value="1"/>
</dbReference>
<proteinExistence type="predicted"/>
<organism evidence="1">
    <name type="scientific">marine metagenome</name>
    <dbReference type="NCBI Taxonomy" id="408172"/>
    <lineage>
        <taxon>unclassified sequences</taxon>
        <taxon>metagenomes</taxon>
        <taxon>ecological metagenomes</taxon>
    </lineage>
</organism>